<dbReference type="RefSeq" id="XP_007406903.1">
    <property type="nucleotide sequence ID" value="XM_007406841.1"/>
</dbReference>
<dbReference type="KEGG" id="mlr:MELLADRAFT_103975"/>
<name>F4RD68_MELLP</name>
<dbReference type="InParanoid" id="F4RD68"/>
<dbReference type="VEuPathDB" id="FungiDB:MELLADRAFT_103975"/>
<dbReference type="Proteomes" id="UP000001072">
    <property type="component" value="Unassembled WGS sequence"/>
</dbReference>
<proteinExistence type="predicted"/>
<protein>
    <recommendedName>
        <fullName evidence="3">AMP-dependent synthetase/ligase domain-containing protein</fullName>
    </recommendedName>
</protein>
<dbReference type="EMBL" id="GL883096">
    <property type="protein sequence ID" value="EGG09849.1"/>
    <property type="molecule type" value="Genomic_DNA"/>
</dbReference>
<dbReference type="GeneID" id="18922126"/>
<dbReference type="AlphaFoldDB" id="F4RD68"/>
<dbReference type="PANTHER" id="PTHR43272:SF11">
    <property type="entry name" value="AMP-DEPENDENT SYNTHETASE_LIGASE DOMAIN-CONTAINING PROTEIN"/>
    <property type="match status" value="1"/>
</dbReference>
<dbReference type="GO" id="GO:0005783">
    <property type="term" value="C:endoplasmic reticulum"/>
    <property type="evidence" value="ECO:0007669"/>
    <property type="project" value="TreeGrafter"/>
</dbReference>
<gene>
    <name evidence="1" type="ORF">MELLADRAFT_103975</name>
</gene>
<dbReference type="GO" id="GO:0004467">
    <property type="term" value="F:long-chain fatty acid-CoA ligase activity"/>
    <property type="evidence" value="ECO:0007669"/>
    <property type="project" value="TreeGrafter"/>
</dbReference>
<dbReference type="eggNOG" id="ENOG502RUIS">
    <property type="taxonomic scope" value="Eukaryota"/>
</dbReference>
<dbReference type="STRING" id="747676.F4RD68"/>
<accession>F4RD68</accession>
<dbReference type="SUPFAM" id="SSF56801">
    <property type="entry name" value="Acetyl-CoA synthetase-like"/>
    <property type="match status" value="1"/>
</dbReference>
<dbReference type="HOGENOM" id="CLU_520816_0_0_1"/>
<keyword evidence="2" id="KW-1185">Reference proteome</keyword>
<organism evidence="2">
    <name type="scientific">Melampsora larici-populina (strain 98AG31 / pathotype 3-4-7)</name>
    <name type="common">Poplar leaf rust fungus</name>
    <dbReference type="NCBI Taxonomy" id="747676"/>
    <lineage>
        <taxon>Eukaryota</taxon>
        <taxon>Fungi</taxon>
        <taxon>Dikarya</taxon>
        <taxon>Basidiomycota</taxon>
        <taxon>Pucciniomycotina</taxon>
        <taxon>Pucciniomycetes</taxon>
        <taxon>Pucciniales</taxon>
        <taxon>Melampsoraceae</taxon>
        <taxon>Melampsora</taxon>
    </lineage>
</organism>
<evidence type="ECO:0008006" key="3">
    <source>
        <dbReference type="Google" id="ProtNLM"/>
    </source>
</evidence>
<dbReference type="OrthoDB" id="1700726at2759"/>
<evidence type="ECO:0000313" key="2">
    <source>
        <dbReference type="Proteomes" id="UP000001072"/>
    </source>
</evidence>
<sequence>MFFNLITLDQLSIILISCFIFISFYNTFRHQPQPSSYPILLGMQSDISRVRRKSETPIFRNTSFGMGMLTPSHSIKSFNDLISLSNGKFDGLKNPTNPFPDKSIATLVQQVRQKILSILNDLPKPDNRSQHPPEILVLLSNPYLSLTAFTLPYHTLHIQIPLSSTTIPAHIQQASGGQLSQLKLVICDHQLESAVKEFVTRSDLHHPKIININDLLNHLSSTDLHEQNETKLQSGLFTFLSSERDGASRLISFEQDGLLAGLTASLGLLPKSKSVGAEDRVAIQIQENSVYGFQSSFAIASLYGGAKICFFNKIEELSDWHPTVLVCQADLLETLANEIRTLSSKSLRLKLGIGQRLSYLSRGILIEGVKDKELWIGEKLRSILTSGPITQTTANVVRAALGVQVQQVYAHPLVAGPVLATMFTDFQSLGLSQEDLHYGPPTTNVECKLVDVPEPAIINNDAVKGQLAVRGPTVAVQIKDPKTGEVVEDQLISEKFLRLDQDAQLLSNGTVKVFLSNGLVYDS</sequence>
<reference evidence="2" key="1">
    <citation type="journal article" date="2011" name="Proc. Natl. Acad. Sci. U.S.A.">
        <title>Obligate biotrophy features unraveled by the genomic analysis of rust fungi.</title>
        <authorList>
            <person name="Duplessis S."/>
            <person name="Cuomo C.A."/>
            <person name="Lin Y.-C."/>
            <person name="Aerts A."/>
            <person name="Tisserant E."/>
            <person name="Veneault-Fourrey C."/>
            <person name="Joly D.L."/>
            <person name="Hacquard S."/>
            <person name="Amselem J."/>
            <person name="Cantarel B.L."/>
            <person name="Chiu R."/>
            <person name="Coutinho P.M."/>
            <person name="Feau N."/>
            <person name="Field M."/>
            <person name="Frey P."/>
            <person name="Gelhaye E."/>
            <person name="Goldberg J."/>
            <person name="Grabherr M.G."/>
            <person name="Kodira C.D."/>
            <person name="Kohler A."/>
            <person name="Kuees U."/>
            <person name="Lindquist E.A."/>
            <person name="Lucas S.M."/>
            <person name="Mago R."/>
            <person name="Mauceli E."/>
            <person name="Morin E."/>
            <person name="Murat C."/>
            <person name="Pangilinan J.L."/>
            <person name="Park R."/>
            <person name="Pearson M."/>
            <person name="Quesneville H."/>
            <person name="Rouhier N."/>
            <person name="Sakthikumar S."/>
            <person name="Salamov A.A."/>
            <person name="Schmutz J."/>
            <person name="Selles B."/>
            <person name="Shapiro H."/>
            <person name="Tanguay P."/>
            <person name="Tuskan G.A."/>
            <person name="Henrissat B."/>
            <person name="Van de Peer Y."/>
            <person name="Rouze P."/>
            <person name="Ellis J.G."/>
            <person name="Dodds P.N."/>
            <person name="Schein J.E."/>
            <person name="Zhong S."/>
            <person name="Hamelin R.C."/>
            <person name="Grigoriev I.V."/>
            <person name="Szabo L.J."/>
            <person name="Martin F."/>
        </authorList>
    </citation>
    <scope>NUCLEOTIDE SEQUENCE [LARGE SCALE GENOMIC DNA]</scope>
    <source>
        <strain evidence="2">98AG31 / pathotype 3-4-7</strain>
    </source>
</reference>
<dbReference type="GO" id="GO:0016020">
    <property type="term" value="C:membrane"/>
    <property type="evidence" value="ECO:0007669"/>
    <property type="project" value="TreeGrafter"/>
</dbReference>
<dbReference type="PANTHER" id="PTHR43272">
    <property type="entry name" value="LONG-CHAIN-FATTY-ACID--COA LIGASE"/>
    <property type="match status" value="1"/>
</dbReference>
<evidence type="ECO:0000313" key="1">
    <source>
        <dbReference type="EMBL" id="EGG09849.1"/>
    </source>
</evidence>
<dbReference type="Gene3D" id="3.40.50.12780">
    <property type="entry name" value="N-terminal domain of ligase-like"/>
    <property type="match status" value="1"/>
</dbReference>
<dbReference type="InterPro" id="IPR042099">
    <property type="entry name" value="ANL_N_sf"/>
</dbReference>